<accession>A0A918ASP6</accession>
<sequence>MSTQREPQPDQHGFVLMGRTDVHGAHLAMFNMPEHTYQVILRLVLGLDGNGQDAREKYLDALAEDPSSPVIVVNPESHKMLLPDLIDQGSFPAEIWQLPGNDFGKRRVVATGLDVWIEAVLQNRKFDPTETPPARPRYQLFGTSQESHMAHYMTWQPDYQLVLDVTGVQGLSDYELRWGTWVELTRIAENHSPTSDPMAPHRYRSIDAVTVEGGRPVSITVEATRWFDTKYLNMPAHSAQSFTELAAPAAAV</sequence>
<dbReference type="RefSeq" id="WP_189226771.1">
    <property type="nucleotide sequence ID" value="NZ_BMRG01000018.1"/>
</dbReference>
<name>A0A918ASP6_9PSEU</name>
<proteinExistence type="predicted"/>
<dbReference type="EMBL" id="BMRG01000018">
    <property type="protein sequence ID" value="GGP78848.1"/>
    <property type="molecule type" value="Genomic_DNA"/>
</dbReference>
<dbReference type="AlphaFoldDB" id="A0A918ASP6"/>
<organism evidence="1 2">
    <name type="scientific">Saccharothrix coeruleofusca</name>
    <dbReference type="NCBI Taxonomy" id="33919"/>
    <lineage>
        <taxon>Bacteria</taxon>
        <taxon>Bacillati</taxon>
        <taxon>Actinomycetota</taxon>
        <taxon>Actinomycetes</taxon>
        <taxon>Pseudonocardiales</taxon>
        <taxon>Pseudonocardiaceae</taxon>
        <taxon>Saccharothrix</taxon>
    </lineage>
</organism>
<reference evidence="1" key="2">
    <citation type="submission" date="2020-09" db="EMBL/GenBank/DDBJ databases">
        <authorList>
            <person name="Sun Q."/>
            <person name="Ohkuma M."/>
        </authorList>
    </citation>
    <scope>NUCLEOTIDE SEQUENCE</scope>
    <source>
        <strain evidence="1">JCM 3313</strain>
    </source>
</reference>
<comment type="caution">
    <text evidence="1">The sequence shown here is derived from an EMBL/GenBank/DDBJ whole genome shotgun (WGS) entry which is preliminary data.</text>
</comment>
<evidence type="ECO:0000313" key="1">
    <source>
        <dbReference type="EMBL" id="GGP78848.1"/>
    </source>
</evidence>
<reference evidence="1" key="1">
    <citation type="journal article" date="2014" name="Int. J. Syst. Evol. Microbiol.">
        <title>Complete genome sequence of Corynebacterium casei LMG S-19264T (=DSM 44701T), isolated from a smear-ripened cheese.</title>
        <authorList>
            <consortium name="US DOE Joint Genome Institute (JGI-PGF)"/>
            <person name="Walter F."/>
            <person name="Albersmeier A."/>
            <person name="Kalinowski J."/>
            <person name="Ruckert C."/>
        </authorList>
    </citation>
    <scope>NUCLEOTIDE SEQUENCE</scope>
    <source>
        <strain evidence="1">JCM 3313</strain>
    </source>
</reference>
<protein>
    <submittedName>
        <fullName evidence="1">Uncharacterized protein</fullName>
    </submittedName>
</protein>
<dbReference type="Proteomes" id="UP000639606">
    <property type="component" value="Unassembled WGS sequence"/>
</dbReference>
<gene>
    <name evidence="1" type="ORF">GCM10010185_60880</name>
</gene>
<keyword evidence="2" id="KW-1185">Reference proteome</keyword>
<evidence type="ECO:0000313" key="2">
    <source>
        <dbReference type="Proteomes" id="UP000639606"/>
    </source>
</evidence>